<evidence type="ECO:0000256" key="3">
    <source>
        <dbReference type="ARBA" id="ARBA00023125"/>
    </source>
</evidence>
<dbReference type="RefSeq" id="WP_081770782.1">
    <property type="nucleotide sequence ID" value="NZ_JBOK01000017.1"/>
</dbReference>
<dbReference type="CDD" id="cd08415">
    <property type="entry name" value="PBP2_LysR_opines_like"/>
    <property type="match status" value="1"/>
</dbReference>
<dbReference type="InterPro" id="IPR000847">
    <property type="entry name" value="LysR_HTH_N"/>
</dbReference>
<dbReference type="EMBL" id="JBOK01000017">
    <property type="protein sequence ID" value="EXU79360.1"/>
    <property type="molecule type" value="Genomic_DNA"/>
</dbReference>
<dbReference type="InterPro" id="IPR036390">
    <property type="entry name" value="WH_DNA-bd_sf"/>
</dbReference>
<name>A0A014NZP0_9BURK</name>
<evidence type="ECO:0000256" key="1">
    <source>
        <dbReference type="ARBA" id="ARBA00009437"/>
    </source>
</evidence>
<proteinExistence type="inferred from homology"/>
<gene>
    <name evidence="7" type="ORF">AX13_05365</name>
</gene>
<dbReference type="PANTHER" id="PTHR30427:SF1">
    <property type="entry name" value="TRANSCRIPTIONAL ACTIVATOR PROTEIN LYSR"/>
    <property type="match status" value="1"/>
</dbReference>
<feature type="domain" description="HTH lysR-type" evidence="6">
    <location>
        <begin position="5"/>
        <end position="62"/>
    </location>
</feature>
<keyword evidence="2" id="KW-0805">Transcription regulation</keyword>
<organism evidence="7 8">
    <name type="scientific">Comamonas aquatica DA1877</name>
    <dbReference type="NCBI Taxonomy" id="1457173"/>
    <lineage>
        <taxon>Bacteria</taxon>
        <taxon>Pseudomonadati</taxon>
        <taxon>Pseudomonadota</taxon>
        <taxon>Betaproteobacteria</taxon>
        <taxon>Burkholderiales</taxon>
        <taxon>Comamonadaceae</taxon>
        <taxon>Comamonas</taxon>
    </lineage>
</organism>
<dbReference type="AlphaFoldDB" id="A0A014NZP0"/>
<comment type="caution">
    <text evidence="7">The sequence shown here is derived from an EMBL/GenBank/DDBJ whole genome shotgun (WGS) entry which is preliminary data.</text>
</comment>
<feature type="region of interest" description="Disordered" evidence="5">
    <location>
        <begin position="298"/>
        <end position="324"/>
    </location>
</feature>
<keyword evidence="3" id="KW-0238">DNA-binding</keyword>
<dbReference type="InterPro" id="IPR005119">
    <property type="entry name" value="LysR_subst-bd"/>
</dbReference>
<evidence type="ECO:0000256" key="4">
    <source>
        <dbReference type="ARBA" id="ARBA00023163"/>
    </source>
</evidence>
<dbReference type="InterPro" id="IPR036388">
    <property type="entry name" value="WH-like_DNA-bd_sf"/>
</dbReference>
<dbReference type="GO" id="GO:0043565">
    <property type="term" value="F:sequence-specific DNA binding"/>
    <property type="evidence" value="ECO:0007669"/>
    <property type="project" value="TreeGrafter"/>
</dbReference>
<dbReference type="SUPFAM" id="SSF46785">
    <property type="entry name" value="Winged helix' DNA-binding domain"/>
    <property type="match status" value="1"/>
</dbReference>
<dbReference type="InterPro" id="IPR037424">
    <property type="entry name" value="NocR_PBP2"/>
</dbReference>
<evidence type="ECO:0000256" key="2">
    <source>
        <dbReference type="ARBA" id="ARBA00023015"/>
    </source>
</evidence>
<evidence type="ECO:0000259" key="6">
    <source>
        <dbReference type="PROSITE" id="PS50931"/>
    </source>
</evidence>
<dbReference type="PROSITE" id="PS50931">
    <property type="entry name" value="HTH_LYSR"/>
    <property type="match status" value="1"/>
</dbReference>
<protein>
    <submittedName>
        <fullName evidence="7">LysR family transcriptional regulator</fullName>
    </submittedName>
</protein>
<dbReference type="GO" id="GO:0009089">
    <property type="term" value="P:lysine biosynthetic process via diaminopimelate"/>
    <property type="evidence" value="ECO:0007669"/>
    <property type="project" value="TreeGrafter"/>
</dbReference>
<dbReference type="Proteomes" id="UP000020766">
    <property type="component" value="Unassembled WGS sequence"/>
</dbReference>
<comment type="similarity">
    <text evidence="1">Belongs to the LysR transcriptional regulatory family.</text>
</comment>
<keyword evidence="4" id="KW-0804">Transcription</keyword>
<dbReference type="GO" id="GO:0003700">
    <property type="term" value="F:DNA-binding transcription factor activity"/>
    <property type="evidence" value="ECO:0007669"/>
    <property type="project" value="InterPro"/>
</dbReference>
<dbReference type="Pfam" id="PF03466">
    <property type="entry name" value="LysR_substrate"/>
    <property type="match status" value="1"/>
</dbReference>
<dbReference type="Gene3D" id="1.10.10.10">
    <property type="entry name" value="Winged helix-like DNA-binding domain superfamily/Winged helix DNA-binding domain"/>
    <property type="match status" value="1"/>
</dbReference>
<evidence type="ECO:0000256" key="5">
    <source>
        <dbReference type="SAM" id="MobiDB-lite"/>
    </source>
</evidence>
<reference evidence="7 8" key="1">
    <citation type="submission" date="2014-01" db="EMBL/GenBank/DDBJ databases">
        <title>Interspecies Systems Biology Uncovers Metabolites Affecting C. elegans Gene Expression and Life History Traits.</title>
        <authorList>
            <person name="Watson E."/>
            <person name="Macneil L.T."/>
            <person name="Ritter A.D."/>
            <person name="Yilmaz L.S."/>
            <person name="Rosebrock A.P."/>
            <person name="Caudy A.A."/>
            <person name="Walhout A.J."/>
        </authorList>
    </citation>
    <scope>NUCLEOTIDE SEQUENCE [LARGE SCALE GENOMIC DNA]</scope>
    <source>
        <strain evidence="7 8">DA1877</strain>
    </source>
</reference>
<sequence>MSRPLNSREIEAFRAVIQTGTTTAAAQLLHTTQPSVSRLLAQMQAAAGLKLFDMHKGRLRPTPEAMELYATVQQHFMGRERIERALSVLRQSGAGALRVGCTPALGLSVIPTVVHRFAQRFPSTHLSLQTLGTTPLREGLLYGQLDLVVSTMAIASAELDASVLHRSHAVCVMHPQHRLAAQDAIHVRDLQGQKLLTLNANDDIFLQLQRTMQEHGIEAGSTIETTYSATICSLAAQGLGIGVVNPYMASVFARELRVLPLQPLCAVEVVLALPPQYAPSERAECFIQLLREQLQTLPEEGAPPATAHSDGVVLRTGRARKMQK</sequence>
<dbReference type="SUPFAM" id="SSF53850">
    <property type="entry name" value="Periplasmic binding protein-like II"/>
    <property type="match status" value="1"/>
</dbReference>
<keyword evidence="8" id="KW-1185">Reference proteome</keyword>
<evidence type="ECO:0000313" key="7">
    <source>
        <dbReference type="EMBL" id="EXU79360.1"/>
    </source>
</evidence>
<dbReference type="GO" id="GO:0010628">
    <property type="term" value="P:positive regulation of gene expression"/>
    <property type="evidence" value="ECO:0007669"/>
    <property type="project" value="TreeGrafter"/>
</dbReference>
<dbReference type="Pfam" id="PF00126">
    <property type="entry name" value="HTH_1"/>
    <property type="match status" value="1"/>
</dbReference>
<accession>A0A014NZP0</accession>
<dbReference type="Gene3D" id="3.40.190.290">
    <property type="match status" value="1"/>
</dbReference>
<evidence type="ECO:0000313" key="8">
    <source>
        <dbReference type="Proteomes" id="UP000020766"/>
    </source>
</evidence>
<dbReference type="PATRIC" id="fig|1457173.3.peg.2751"/>
<dbReference type="PANTHER" id="PTHR30427">
    <property type="entry name" value="TRANSCRIPTIONAL ACTIVATOR PROTEIN LYSR"/>
    <property type="match status" value="1"/>
</dbReference>